<reference evidence="2" key="1">
    <citation type="journal article" date="2019" name="bioRxiv">
        <title>The Genome of the Zebra Mussel, Dreissena polymorpha: A Resource for Invasive Species Research.</title>
        <authorList>
            <person name="McCartney M.A."/>
            <person name="Auch B."/>
            <person name="Kono T."/>
            <person name="Mallez S."/>
            <person name="Zhang Y."/>
            <person name="Obille A."/>
            <person name="Becker A."/>
            <person name="Abrahante J.E."/>
            <person name="Garbe J."/>
            <person name="Badalamenti J.P."/>
            <person name="Herman A."/>
            <person name="Mangelson H."/>
            <person name="Liachko I."/>
            <person name="Sullivan S."/>
            <person name="Sone E.D."/>
            <person name="Koren S."/>
            <person name="Silverstein K.A.T."/>
            <person name="Beckman K.B."/>
            <person name="Gohl D.M."/>
        </authorList>
    </citation>
    <scope>NUCLEOTIDE SEQUENCE</scope>
    <source>
        <strain evidence="2">Duluth1</strain>
        <tissue evidence="2">Whole animal</tissue>
    </source>
</reference>
<accession>A0A9D4NFM3</accession>
<name>A0A9D4NFM3_DREPO</name>
<feature type="region of interest" description="Disordered" evidence="1">
    <location>
        <begin position="77"/>
        <end position="103"/>
    </location>
</feature>
<organism evidence="2 3">
    <name type="scientific">Dreissena polymorpha</name>
    <name type="common">Zebra mussel</name>
    <name type="synonym">Mytilus polymorpha</name>
    <dbReference type="NCBI Taxonomy" id="45954"/>
    <lineage>
        <taxon>Eukaryota</taxon>
        <taxon>Metazoa</taxon>
        <taxon>Spiralia</taxon>
        <taxon>Lophotrochozoa</taxon>
        <taxon>Mollusca</taxon>
        <taxon>Bivalvia</taxon>
        <taxon>Autobranchia</taxon>
        <taxon>Heteroconchia</taxon>
        <taxon>Euheterodonta</taxon>
        <taxon>Imparidentia</taxon>
        <taxon>Neoheterodontei</taxon>
        <taxon>Myida</taxon>
        <taxon>Dreissenoidea</taxon>
        <taxon>Dreissenidae</taxon>
        <taxon>Dreissena</taxon>
    </lineage>
</organism>
<sequence>MNTFIESVIEQRCSGGKISTYQSRGAATEMSPRYLSMTSQLDRAARARAANAEEDPTVDRVPQKAGGLLHHIRRNGTELTDPENHLHSRLVSSAGLGTSPIQP</sequence>
<evidence type="ECO:0000313" key="3">
    <source>
        <dbReference type="Proteomes" id="UP000828390"/>
    </source>
</evidence>
<evidence type="ECO:0000313" key="2">
    <source>
        <dbReference type="EMBL" id="KAH3892317.1"/>
    </source>
</evidence>
<dbReference type="Proteomes" id="UP000828390">
    <property type="component" value="Unassembled WGS sequence"/>
</dbReference>
<gene>
    <name evidence="2" type="ORF">DPMN_016432</name>
</gene>
<proteinExistence type="predicted"/>
<evidence type="ECO:0000256" key="1">
    <source>
        <dbReference type="SAM" id="MobiDB-lite"/>
    </source>
</evidence>
<reference evidence="2" key="2">
    <citation type="submission" date="2020-11" db="EMBL/GenBank/DDBJ databases">
        <authorList>
            <person name="McCartney M.A."/>
            <person name="Auch B."/>
            <person name="Kono T."/>
            <person name="Mallez S."/>
            <person name="Becker A."/>
            <person name="Gohl D.M."/>
            <person name="Silverstein K.A.T."/>
            <person name="Koren S."/>
            <person name="Bechman K.B."/>
            <person name="Herman A."/>
            <person name="Abrahante J.E."/>
            <person name="Garbe J."/>
        </authorList>
    </citation>
    <scope>NUCLEOTIDE SEQUENCE</scope>
    <source>
        <strain evidence="2">Duluth1</strain>
        <tissue evidence="2">Whole animal</tissue>
    </source>
</reference>
<keyword evidence="3" id="KW-1185">Reference proteome</keyword>
<comment type="caution">
    <text evidence="2">The sequence shown here is derived from an EMBL/GenBank/DDBJ whole genome shotgun (WGS) entry which is preliminary data.</text>
</comment>
<dbReference type="EMBL" id="JAIWYP010000001">
    <property type="protein sequence ID" value="KAH3892317.1"/>
    <property type="molecule type" value="Genomic_DNA"/>
</dbReference>
<protein>
    <submittedName>
        <fullName evidence="2">Uncharacterized protein</fullName>
    </submittedName>
</protein>
<dbReference type="AlphaFoldDB" id="A0A9D4NFM3"/>